<gene>
    <name evidence="1" type="ORF">METZ01_LOCUS447660</name>
</gene>
<dbReference type="InterPro" id="IPR036188">
    <property type="entry name" value="FAD/NAD-bd_sf"/>
</dbReference>
<protein>
    <recommendedName>
        <fullName evidence="2">FAD-dependent oxidoreductase 2 FAD binding domain-containing protein</fullName>
    </recommendedName>
</protein>
<feature type="non-terminal residue" evidence="1">
    <location>
        <position position="30"/>
    </location>
</feature>
<evidence type="ECO:0008006" key="2">
    <source>
        <dbReference type="Google" id="ProtNLM"/>
    </source>
</evidence>
<dbReference type="Pfam" id="PF13450">
    <property type="entry name" value="NAD_binding_8"/>
    <property type="match status" value="1"/>
</dbReference>
<dbReference type="SUPFAM" id="SSF51905">
    <property type="entry name" value="FAD/NAD(P)-binding domain"/>
    <property type="match status" value="1"/>
</dbReference>
<dbReference type="AlphaFoldDB" id="A0A382ZGY2"/>
<dbReference type="Gene3D" id="3.50.50.60">
    <property type="entry name" value="FAD/NAD(P)-binding domain"/>
    <property type="match status" value="1"/>
</dbReference>
<dbReference type="EMBL" id="UINC01183857">
    <property type="protein sequence ID" value="SVD94806.1"/>
    <property type="molecule type" value="Genomic_DNA"/>
</dbReference>
<name>A0A382ZGY2_9ZZZZ</name>
<organism evidence="1">
    <name type="scientific">marine metagenome</name>
    <dbReference type="NCBI Taxonomy" id="408172"/>
    <lineage>
        <taxon>unclassified sequences</taxon>
        <taxon>metagenomes</taxon>
        <taxon>ecological metagenomes</taxon>
    </lineage>
</organism>
<sequence length="30" mass="2979">VHIVGAGLAGLSAAVKLAQGGRRISIYEAT</sequence>
<proteinExistence type="predicted"/>
<accession>A0A382ZGY2</accession>
<feature type="non-terminal residue" evidence="1">
    <location>
        <position position="1"/>
    </location>
</feature>
<reference evidence="1" key="1">
    <citation type="submission" date="2018-05" db="EMBL/GenBank/DDBJ databases">
        <authorList>
            <person name="Lanie J.A."/>
            <person name="Ng W.-L."/>
            <person name="Kazmierczak K.M."/>
            <person name="Andrzejewski T.M."/>
            <person name="Davidsen T.M."/>
            <person name="Wayne K.J."/>
            <person name="Tettelin H."/>
            <person name="Glass J.I."/>
            <person name="Rusch D."/>
            <person name="Podicherti R."/>
            <person name="Tsui H.-C.T."/>
            <person name="Winkler M.E."/>
        </authorList>
    </citation>
    <scope>NUCLEOTIDE SEQUENCE</scope>
</reference>
<evidence type="ECO:0000313" key="1">
    <source>
        <dbReference type="EMBL" id="SVD94806.1"/>
    </source>
</evidence>